<name>A0A239C443_9ACTN</name>
<feature type="compositionally biased region" description="Basic and acidic residues" evidence="1">
    <location>
        <begin position="1"/>
        <end position="10"/>
    </location>
</feature>
<evidence type="ECO:0000313" key="3">
    <source>
        <dbReference type="Proteomes" id="UP000198386"/>
    </source>
</evidence>
<reference evidence="3" key="1">
    <citation type="submission" date="2017-06" db="EMBL/GenBank/DDBJ databases">
        <authorList>
            <person name="Varghese N."/>
            <person name="Submissions S."/>
        </authorList>
    </citation>
    <scope>NUCLEOTIDE SEQUENCE [LARGE SCALE GENOMIC DNA]</scope>
    <source>
        <strain evidence="3">DSM 45423</strain>
    </source>
</reference>
<protein>
    <submittedName>
        <fullName evidence="2">Uncharacterized alpha/beta hydrolase domain</fullName>
    </submittedName>
</protein>
<keyword evidence="3" id="KW-1185">Reference proteome</keyword>
<dbReference type="RefSeq" id="WP_217897231.1">
    <property type="nucleotide sequence ID" value="NZ_FZOH01000002.1"/>
</dbReference>
<proteinExistence type="predicted"/>
<dbReference type="GO" id="GO:0016787">
    <property type="term" value="F:hydrolase activity"/>
    <property type="evidence" value="ECO:0007669"/>
    <property type="project" value="UniProtKB-KW"/>
</dbReference>
<dbReference type="Proteomes" id="UP000198386">
    <property type="component" value="Unassembled WGS sequence"/>
</dbReference>
<feature type="region of interest" description="Disordered" evidence="1">
    <location>
        <begin position="1"/>
        <end position="21"/>
    </location>
</feature>
<sequence>MTEADARETATRGSRGASTARSLAGMIAECGLLDPEDLSAERVVERCHDTTAPGLRGDADR</sequence>
<accession>A0A239C443</accession>
<dbReference type="AlphaFoldDB" id="A0A239C443"/>
<gene>
    <name evidence="2" type="ORF">SAMN04488107_1562</name>
</gene>
<dbReference type="EMBL" id="FZOH01000002">
    <property type="protein sequence ID" value="SNS14184.1"/>
    <property type="molecule type" value="Genomic_DNA"/>
</dbReference>
<organism evidence="2 3">
    <name type="scientific">Geodermatophilus saharensis</name>
    <dbReference type="NCBI Taxonomy" id="1137994"/>
    <lineage>
        <taxon>Bacteria</taxon>
        <taxon>Bacillati</taxon>
        <taxon>Actinomycetota</taxon>
        <taxon>Actinomycetes</taxon>
        <taxon>Geodermatophilales</taxon>
        <taxon>Geodermatophilaceae</taxon>
        <taxon>Geodermatophilus</taxon>
    </lineage>
</organism>
<evidence type="ECO:0000313" key="2">
    <source>
        <dbReference type="EMBL" id="SNS14184.1"/>
    </source>
</evidence>
<evidence type="ECO:0000256" key="1">
    <source>
        <dbReference type="SAM" id="MobiDB-lite"/>
    </source>
</evidence>
<keyword evidence="2" id="KW-0378">Hydrolase</keyword>